<evidence type="ECO:0000313" key="6">
    <source>
        <dbReference type="Proteomes" id="UP000269265"/>
    </source>
</evidence>
<dbReference type="Proteomes" id="UP000269265">
    <property type="component" value="Unassembled WGS sequence"/>
</dbReference>
<dbReference type="OrthoDB" id="9775513at2"/>
<keyword evidence="2" id="KW-0812">Transmembrane</keyword>
<name>A0A3R8S661_9BURK</name>
<proteinExistence type="predicted"/>
<keyword evidence="2" id="KW-1133">Transmembrane helix</keyword>
<evidence type="ECO:0000256" key="2">
    <source>
        <dbReference type="SAM" id="Phobius"/>
    </source>
</evidence>
<dbReference type="Pfam" id="PF26002">
    <property type="entry name" value="Beta-barrel_AprE"/>
    <property type="match status" value="1"/>
</dbReference>
<feature type="domain" description="AprE-like beta-barrel" evidence="4">
    <location>
        <begin position="307"/>
        <end position="402"/>
    </location>
</feature>
<reference evidence="5 6" key="1">
    <citation type="submission" date="2018-12" db="EMBL/GenBank/DDBJ databases">
        <title>The whole draft genome of Aquabacterium sp. SJQ9.</title>
        <authorList>
            <person name="Sun L."/>
            <person name="Gao X."/>
            <person name="Chen W."/>
            <person name="Huang K."/>
        </authorList>
    </citation>
    <scope>NUCLEOTIDE SEQUENCE [LARGE SCALE GENOMIC DNA]</scope>
    <source>
        <strain evidence="5 6">SJQ9</strain>
    </source>
</reference>
<protein>
    <submittedName>
        <fullName evidence="5">HlyD family efflux transporter periplasmic adaptor subunit</fullName>
    </submittedName>
</protein>
<evidence type="ECO:0000259" key="4">
    <source>
        <dbReference type="Pfam" id="PF26002"/>
    </source>
</evidence>
<feature type="coiled-coil region" evidence="1">
    <location>
        <begin position="211"/>
        <end position="256"/>
    </location>
</feature>
<gene>
    <name evidence="5" type="ORF">EIP75_20600</name>
</gene>
<dbReference type="PANTHER" id="PTHR30386:SF28">
    <property type="entry name" value="EXPORTED PROTEIN"/>
    <property type="match status" value="1"/>
</dbReference>
<keyword evidence="6" id="KW-1185">Reference proteome</keyword>
<dbReference type="InterPro" id="IPR058982">
    <property type="entry name" value="Beta-barrel_AprE"/>
</dbReference>
<dbReference type="InterPro" id="IPR058647">
    <property type="entry name" value="BSH_CzcB-like"/>
</dbReference>
<evidence type="ECO:0000259" key="3">
    <source>
        <dbReference type="Pfam" id="PF25973"/>
    </source>
</evidence>
<accession>A0A3R8S661</accession>
<dbReference type="RefSeq" id="WP_125245075.1">
    <property type="nucleotide sequence ID" value="NZ_RSED01000022.1"/>
</dbReference>
<sequence length="423" mass="45992">MSSDDPQSLFRQEVLSARADTASGASVDIRPVGAGRLTAFFVLLALMVLGVLVFGSYTKKERVQGVVQAREGVAMVVPPEAGTIKRVLVSEGDAVKAGDVIAEIGSERYTDAGSTQALLEKNLQGQREQVAAQTEAQAQAHTASLASLEQRIAQARRDLVTGSEEIRLQQQQIASSTKLLDQLKPLLADRIISELQYEQQHQTLLDQTGRLQTLKRQRSATEAELAQAQDERNRLRAQHRLDRATLDRDLLNLQQEQVQRRGTSITLLKAPVDGVVSGLLATPGQSVAAGTVLASVVPSSAKLEAVLYVPSTAMGFIKTGQGVRISYDAFPYQRFGQYHGTVRAVSQTDVTSSAPASTGGQQGQQDRRAVFMVRVALAQPSVRAYDTDIALRPGHTLTADIEIDRRRLIRWMLDPLFAFSGKL</sequence>
<dbReference type="Pfam" id="PF25973">
    <property type="entry name" value="BSH_CzcB"/>
    <property type="match status" value="1"/>
</dbReference>
<dbReference type="EMBL" id="RSED01000022">
    <property type="protein sequence ID" value="RRS02472.1"/>
    <property type="molecule type" value="Genomic_DNA"/>
</dbReference>
<dbReference type="Gene3D" id="2.40.30.170">
    <property type="match status" value="1"/>
</dbReference>
<dbReference type="Gene3D" id="2.40.50.100">
    <property type="match status" value="1"/>
</dbReference>
<feature type="domain" description="CzcB-like barrel-sandwich hybrid" evidence="3">
    <location>
        <begin position="73"/>
        <end position="293"/>
    </location>
</feature>
<feature type="coiled-coil region" evidence="1">
    <location>
        <begin position="131"/>
        <end position="165"/>
    </location>
</feature>
<dbReference type="InterPro" id="IPR050739">
    <property type="entry name" value="MFP"/>
</dbReference>
<dbReference type="PRINTS" id="PR01490">
    <property type="entry name" value="RTXTOXIND"/>
</dbReference>
<evidence type="ECO:0000256" key="1">
    <source>
        <dbReference type="SAM" id="Coils"/>
    </source>
</evidence>
<dbReference type="PANTHER" id="PTHR30386">
    <property type="entry name" value="MEMBRANE FUSION SUBUNIT OF EMRAB-TOLC MULTIDRUG EFFLUX PUMP"/>
    <property type="match status" value="1"/>
</dbReference>
<comment type="caution">
    <text evidence="5">The sequence shown here is derived from an EMBL/GenBank/DDBJ whole genome shotgun (WGS) entry which is preliminary data.</text>
</comment>
<dbReference type="AlphaFoldDB" id="A0A3R8S661"/>
<dbReference type="InterPro" id="IPR011053">
    <property type="entry name" value="Single_hybrid_motif"/>
</dbReference>
<feature type="transmembrane region" description="Helical" evidence="2">
    <location>
        <begin position="37"/>
        <end position="57"/>
    </location>
</feature>
<keyword evidence="1" id="KW-0175">Coiled coil</keyword>
<dbReference type="SUPFAM" id="SSF51230">
    <property type="entry name" value="Single hybrid motif"/>
    <property type="match status" value="1"/>
</dbReference>
<evidence type="ECO:0000313" key="5">
    <source>
        <dbReference type="EMBL" id="RRS02472.1"/>
    </source>
</evidence>
<keyword evidence="2" id="KW-0472">Membrane</keyword>
<organism evidence="5 6">
    <name type="scientific">Aquabacterium soli</name>
    <dbReference type="NCBI Taxonomy" id="2493092"/>
    <lineage>
        <taxon>Bacteria</taxon>
        <taxon>Pseudomonadati</taxon>
        <taxon>Pseudomonadota</taxon>
        <taxon>Betaproteobacteria</taxon>
        <taxon>Burkholderiales</taxon>
        <taxon>Aquabacterium</taxon>
    </lineage>
</organism>